<organism evidence="1 2">
    <name type="scientific">Gelidibacter gilvus</name>
    <dbReference type="NCBI Taxonomy" id="59602"/>
    <lineage>
        <taxon>Bacteria</taxon>
        <taxon>Pseudomonadati</taxon>
        <taxon>Bacteroidota</taxon>
        <taxon>Flavobacteriia</taxon>
        <taxon>Flavobacteriales</taxon>
        <taxon>Flavobacteriaceae</taxon>
        <taxon>Gelidibacter</taxon>
    </lineage>
</organism>
<dbReference type="InterPro" id="IPR009833">
    <property type="entry name" value="DUF1398"/>
</dbReference>
<dbReference type="AlphaFoldDB" id="A0A4Q0XEE6"/>
<dbReference type="Gene3D" id="3.30.1810.10">
    <property type="entry name" value="YdfO-like"/>
    <property type="match status" value="1"/>
</dbReference>
<dbReference type="InterPro" id="IPR036696">
    <property type="entry name" value="YdfO-like_sf"/>
</dbReference>
<comment type="caution">
    <text evidence="1">The sequence shown here is derived from an EMBL/GenBank/DDBJ whole genome shotgun (WGS) entry which is preliminary data.</text>
</comment>
<dbReference type="Proteomes" id="UP000289792">
    <property type="component" value="Unassembled WGS sequence"/>
</dbReference>
<sequence length="92" mass="10446">MFTLEDIELAHGKIKSGAEFPKYIQEIKGLGVTAFDTCVTDSHTIYFGKNGFQATPKPQYDAMTIANKSDKDRFRHLPHKPSSNFFKNKAMF</sequence>
<proteinExistence type="predicted"/>
<dbReference type="EMBL" id="SDDZ01000010">
    <property type="protein sequence ID" value="RXJ45780.1"/>
    <property type="molecule type" value="Genomic_DNA"/>
</dbReference>
<name>A0A4Q0XEE6_9FLAO</name>
<gene>
    <name evidence="1" type="ORF">ESZ48_14450</name>
</gene>
<dbReference type="RefSeq" id="WP_129018212.1">
    <property type="nucleotide sequence ID" value="NZ_SDDZ01000010.1"/>
</dbReference>
<reference evidence="1 2" key="1">
    <citation type="submission" date="2019-01" db="EMBL/GenBank/DDBJ databases">
        <title>Genome sequence of the Antarctic species Gelidibacter gilvus ACAM 158(T).</title>
        <authorList>
            <person name="Bowman J.P."/>
        </authorList>
    </citation>
    <scope>NUCLEOTIDE SEQUENCE [LARGE SCALE GENOMIC DNA]</scope>
    <source>
        <strain evidence="1 2">IC158</strain>
    </source>
</reference>
<dbReference type="OrthoDB" id="1550456at2"/>
<accession>A0A4Q0XEE6</accession>
<dbReference type="SUPFAM" id="SSF160419">
    <property type="entry name" value="YdfO-like"/>
    <property type="match status" value="1"/>
</dbReference>
<evidence type="ECO:0000313" key="2">
    <source>
        <dbReference type="Proteomes" id="UP000289792"/>
    </source>
</evidence>
<keyword evidence="2" id="KW-1185">Reference proteome</keyword>
<evidence type="ECO:0000313" key="1">
    <source>
        <dbReference type="EMBL" id="RXJ45780.1"/>
    </source>
</evidence>
<protein>
    <submittedName>
        <fullName evidence="1">DUF1398 domain-containing protein</fullName>
    </submittedName>
</protein>
<dbReference type="Pfam" id="PF07166">
    <property type="entry name" value="DUF1398"/>
    <property type="match status" value="1"/>
</dbReference>